<dbReference type="FunFam" id="3.10.50.40:FF:000013">
    <property type="entry name" value="Peptidylprolyl isomerase"/>
    <property type="match status" value="1"/>
</dbReference>
<evidence type="ECO:0000256" key="10">
    <source>
        <dbReference type="ARBA" id="ARBA00022737"/>
    </source>
</evidence>
<dbReference type="InterPro" id="IPR046357">
    <property type="entry name" value="PPIase_dom_sf"/>
</dbReference>
<evidence type="ECO:0000256" key="14">
    <source>
        <dbReference type="ARBA" id="ARBA00023128"/>
    </source>
</evidence>
<evidence type="ECO:0000256" key="3">
    <source>
        <dbReference type="ARBA" id="ARBA00004173"/>
    </source>
</evidence>
<keyword evidence="9" id="KW-0493">Microtubule</keyword>
<feature type="domain" description="PPIase FKBP-type" evidence="22">
    <location>
        <begin position="45"/>
        <end position="133"/>
    </location>
</feature>
<evidence type="ECO:0000256" key="21">
    <source>
        <dbReference type="SAM" id="MobiDB-lite"/>
    </source>
</evidence>
<keyword evidence="15" id="KW-0143">Chaperone</keyword>
<evidence type="ECO:0000256" key="6">
    <source>
        <dbReference type="ARBA" id="ARBA00022481"/>
    </source>
</evidence>
<evidence type="ECO:0000256" key="4">
    <source>
        <dbReference type="ARBA" id="ARBA00004245"/>
    </source>
</evidence>
<dbReference type="Pfam" id="PF00254">
    <property type="entry name" value="FKBP_C"/>
    <property type="match status" value="2"/>
</dbReference>
<evidence type="ECO:0000256" key="12">
    <source>
        <dbReference type="ARBA" id="ARBA00022990"/>
    </source>
</evidence>
<dbReference type="OrthoDB" id="433738at2759"/>
<dbReference type="Proteomes" id="UP000694397">
    <property type="component" value="Chromosome 5"/>
</dbReference>
<dbReference type="PROSITE" id="PS50059">
    <property type="entry name" value="FKBP_PPIASE"/>
    <property type="match status" value="2"/>
</dbReference>
<evidence type="ECO:0000256" key="8">
    <source>
        <dbReference type="ARBA" id="ARBA00022553"/>
    </source>
</evidence>
<reference evidence="23" key="3">
    <citation type="submission" date="2025-09" db="UniProtKB">
        <authorList>
            <consortium name="Ensembl"/>
        </authorList>
    </citation>
    <scope>IDENTIFICATION</scope>
</reference>
<dbReference type="PROSITE" id="PS50005">
    <property type="entry name" value="TPR"/>
    <property type="match status" value="1"/>
</dbReference>
<sequence>MKAEEVKVIRYIAEMDGEDITPKQDGGVLKLIKKEGSGTELPMTGDKVYIHYTGTLLDGTEFESSRGREMKFCFELGKGEVIKAWDLGVATMKAEEVSRFICKPEYAYGQSGSPPKVPPSATLVFEVELFKFHGEDVTEDKDGGVIRRIVTKGGGHCKPTEGTTVQGRRFSLCRGRVGFEPPCECTAQEREAPVTVEGMFGGGAFDRRELSFVIGYGESLGLPAGVETAIMSMEEGEESVFTLTPKYGFGKAGNAEFHVPPDAALQYRIKLSEFEKARESWQMNMAEKLEESSAAKEKGARFFKEGKYRLAVVQYKRILAWLAHESDRSEPHGKEVRALRLAVRLNLAVCYLKMQEPAQAAENCNTALELDDCNEKALFRRAQACFAMGEFERALNDFQRLLQLYPENRAARAQVALCQRRVKEQHEKDKRLYASLFRKCSDRDIKKEGLKDEKEEEEASRATDVENGGRDQKLLQTGPNIQNDDLS</sequence>
<keyword evidence="14" id="KW-0496">Mitochondrion</keyword>
<keyword evidence="18" id="KW-0539">Nucleus</keyword>
<evidence type="ECO:0000256" key="17">
    <source>
        <dbReference type="ARBA" id="ARBA00023235"/>
    </source>
</evidence>
<feature type="region of interest" description="Disordered" evidence="21">
    <location>
        <begin position="448"/>
        <end position="487"/>
    </location>
</feature>
<gene>
    <name evidence="23" type="primary">FKBP4</name>
    <name evidence="23" type="synonym">LOC108942448</name>
</gene>
<organism evidence="23 24">
    <name type="scientific">Scleropages formosus</name>
    <name type="common">Asian bonytongue</name>
    <name type="synonym">Osteoglossum formosum</name>
    <dbReference type="NCBI Taxonomy" id="113540"/>
    <lineage>
        <taxon>Eukaryota</taxon>
        <taxon>Metazoa</taxon>
        <taxon>Chordata</taxon>
        <taxon>Craniata</taxon>
        <taxon>Vertebrata</taxon>
        <taxon>Euteleostomi</taxon>
        <taxon>Actinopterygii</taxon>
        <taxon>Neopterygii</taxon>
        <taxon>Teleostei</taxon>
        <taxon>Osteoglossocephala</taxon>
        <taxon>Osteoglossomorpha</taxon>
        <taxon>Osteoglossiformes</taxon>
        <taxon>Osteoglossidae</taxon>
        <taxon>Scleropages</taxon>
    </lineage>
</organism>
<dbReference type="GO" id="GO:0003755">
    <property type="term" value="F:peptidyl-prolyl cis-trans isomerase activity"/>
    <property type="evidence" value="ECO:0007669"/>
    <property type="project" value="UniProtKB-KW"/>
</dbReference>
<dbReference type="GO" id="GO:0005739">
    <property type="term" value="C:mitochondrion"/>
    <property type="evidence" value="ECO:0007669"/>
    <property type="project" value="UniProtKB-SubCell"/>
</dbReference>
<evidence type="ECO:0000313" key="24">
    <source>
        <dbReference type="Proteomes" id="UP000694397"/>
    </source>
</evidence>
<evidence type="ECO:0000256" key="7">
    <source>
        <dbReference type="ARBA" id="ARBA00022490"/>
    </source>
</evidence>
<evidence type="ECO:0000256" key="1">
    <source>
        <dbReference type="ARBA" id="ARBA00000971"/>
    </source>
</evidence>
<dbReference type="PANTHER" id="PTHR46512:SF9">
    <property type="entry name" value="PEPTIDYLPROLYL ISOMERASE"/>
    <property type="match status" value="1"/>
</dbReference>
<evidence type="ECO:0000256" key="5">
    <source>
        <dbReference type="ARBA" id="ARBA00004514"/>
    </source>
</evidence>
<evidence type="ECO:0000256" key="16">
    <source>
        <dbReference type="ARBA" id="ARBA00023212"/>
    </source>
</evidence>
<dbReference type="Ensembl" id="ENSSFOT00015010880.2">
    <property type="protein sequence ID" value="ENSSFOP00015010732.2"/>
    <property type="gene ID" value="ENSSFOG00015006963.2"/>
</dbReference>
<evidence type="ECO:0000256" key="9">
    <source>
        <dbReference type="ARBA" id="ARBA00022701"/>
    </source>
</evidence>
<dbReference type="GO" id="GO:0005874">
    <property type="term" value="C:microtubule"/>
    <property type="evidence" value="ECO:0007669"/>
    <property type="project" value="UniProtKB-KW"/>
</dbReference>
<keyword evidence="17 19" id="KW-0413">Isomerase</keyword>
<comment type="subcellular location">
    <subcellularLocation>
        <location evidence="4">Cytoplasm</location>
        <location evidence="4">Cytoskeleton</location>
    </subcellularLocation>
    <subcellularLocation>
        <location evidence="5">Cytoplasm</location>
        <location evidence="5">Cytosol</location>
    </subcellularLocation>
    <subcellularLocation>
        <location evidence="3">Mitochondrion</location>
    </subcellularLocation>
    <subcellularLocation>
        <location evidence="2">Nucleus</location>
    </subcellularLocation>
</comment>
<evidence type="ECO:0000259" key="22">
    <source>
        <dbReference type="PROSITE" id="PS50059"/>
    </source>
</evidence>
<keyword evidence="8" id="KW-0597">Phosphoprotein</keyword>
<dbReference type="GeneTree" id="ENSGT00940000157200"/>
<name>A0A8C9RET5_SCLFO</name>
<evidence type="ECO:0000313" key="23">
    <source>
        <dbReference type="Ensembl" id="ENSSFOP00015010732.2"/>
    </source>
</evidence>
<dbReference type="PANTHER" id="PTHR46512">
    <property type="entry name" value="PEPTIDYLPROLYL ISOMERASE"/>
    <property type="match status" value="1"/>
</dbReference>
<comment type="catalytic activity">
    <reaction evidence="1 19">
        <text>[protein]-peptidylproline (omega=180) = [protein]-peptidylproline (omega=0)</text>
        <dbReference type="Rhea" id="RHEA:16237"/>
        <dbReference type="Rhea" id="RHEA-COMP:10747"/>
        <dbReference type="Rhea" id="RHEA-COMP:10748"/>
        <dbReference type="ChEBI" id="CHEBI:83833"/>
        <dbReference type="ChEBI" id="CHEBI:83834"/>
        <dbReference type="EC" id="5.2.1.8"/>
    </reaction>
</comment>
<evidence type="ECO:0000256" key="20">
    <source>
        <dbReference type="PROSITE-ProRule" id="PRU00339"/>
    </source>
</evidence>
<dbReference type="SMART" id="SM00028">
    <property type="entry name" value="TPR"/>
    <property type="match status" value="2"/>
</dbReference>
<dbReference type="SUPFAM" id="SSF54534">
    <property type="entry name" value="FKBP-like"/>
    <property type="match status" value="2"/>
</dbReference>
<keyword evidence="7" id="KW-0963">Cytoplasm</keyword>
<proteinExistence type="predicted"/>
<evidence type="ECO:0000256" key="13">
    <source>
        <dbReference type="ARBA" id="ARBA00023110"/>
    </source>
</evidence>
<dbReference type="GO" id="GO:0005829">
    <property type="term" value="C:cytosol"/>
    <property type="evidence" value="ECO:0007669"/>
    <property type="project" value="UniProtKB-SubCell"/>
</dbReference>
<feature type="repeat" description="TPR" evidence="20">
    <location>
        <begin position="375"/>
        <end position="408"/>
    </location>
</feature>
<dbReference type="Pfam" id="PF07719">
    <property type="entry name" value="TPR_2"/>
    <property type="match status" value="1"/>
</dbReference>
<reference evidence="23 24" key="1">
    <citation type="submission" date="2019-04" db="EMBL/GenBank/DDBJ databases">
        <authorList>
            <consortium name="Wellcome Sanger Institute Data Sharing"/>
        </authorList>
    </citation>
    <scope>NUCLEOTIDE SEQUENCE [LARGE SCALE GENOMIC DNA]</scope>
</reference>
<dbReference type="FunFam" id="1.25.40.10:FF:000008">
    <property type="entry name" value="Peptidylprolyl isomerase"/>
    <property type="match status" value="1"/>
</dbReference>
<accession>A0A8C9RET5</accession>
<reference evidence="23" key="2">
    <citation type="submission" date="2025-08" db="UniProtKB">
        <authorList>
            <consortium name="Ensembl"/>
        </authorList>
    </citation>
    <scope>IDENTIFICATION</scope>
</reference>
<dbReference type="GO" id="GO:0005634">
    <property type="term" value="C:nucleus"/>
    <property type="evidence" value="ECO:0007669"/>
    <property type="project" value="UniProtKB-SubCell"/>
</dbReference>
<protein>
    <recommendedName>
        <fullName evidence="19">peptidylprolyl isomerase</fullName>
        <ecNumber evidence="19">5.2.1.8</ecNumber>
    </recommendedName>
</protein>
<dbReference type="EC" id="5.2.1.8" evidence="19"/>
<keyword evidence="13 19" id="KW-0697">Rotamase</keyword>
<keyword evidence="11 20" id="KW-0802">TPR repeat</keyword>
<dbReference type="Gene3D" id="1.25.40.10">
    <property type="entry name" value="Tetratricopeptide repeat domain"/>
    <property type="match status" value="1"/>
</dbReference>
<dbReference type="AlphaFoldDB" id="A0A8C9RET5"/>
<evidence type="ECO:0000256" key="19">
    <source>
        <dbReference type="PROSITE-ProRule" id="PRU00277"/>
    </source>
</evidence>
<dbReference type="Gene3D" id="3.10.50.40">
    <property type="match status" value="2"/>
</dbReference>
<keyword evidence="16" id="KW-0206">Cytoskeleton</keyword>
<keyword evidence="6" id="KW-0488">Methylation</keyword>
<evidence type="ECO:0000256" key="11">
    <source>
        <dbReference type="ARBA" id="ARBA00022803"/>
    </source>
</evidence>
<dbReference type="InterPro" id="IPR019734">
    <property type="entry name" value="TPR_rpt"/>
</dbReference>
<evidence type="ECO:0000256" key="18">
    <source>
        <dbReference type="ARBA" id="ARBA00023242"/>
    </source>
</evidence>
<feature type="compositionally biased region" description="Basic and acidic residues" evidence="21">
    <location>
        <begin position="448"/>
        <end position="473"/>
    </location>
</feature>
<dbReference type="FunFam" id="3.10.50.40:FF:000006">
    <property type="entry name" value="Peptidyl-prolyl cis-trans isomerase"/>
    <property type="match status" value="1"/>
</dbReference>
<keyword evidence="10" id="KW-0677">Repeat</keyword>
<keyword evidence="24" id="KW-1185">Reference proteome</keyword>
<keyword evidence="12" id="KW-0007">Acetylation</keyword>
<dbReference type="InterPro" id="IPR011990">
    <property type="entry name" value="TPR-like_helical_dom_sf"/>
</dbReference>
<dbReference type="InterPro" id="IPR050754">
    <property type="entry name" value="FKBP4/5/8-like"/>
</dbReference>
<evidence type="ECO:0000256" key="15">
    <source>
        <dbReference type="ARBA" id="ARBA00023186"/>
    </source>
</evidence>
<dbReference type="InterPro" id="IPR001179">
    <property type="entry name" value="PPIase_FKBP_dom"/>
</dbReference>
<feature type="compositionally biased region" description="Polar residues" evidence="21">
    <location>
        <begin position="474"/>
        <end position="487"/>
    </location>
</feature>
<dbReference type="SUPFAM" id="SSF48452">
    <property type="entry name" value="TPR-like"/>
    <property type="match status" value="1"/>
</dbReference>
<feature type="domain" description="PPIase FKBP-type" evidence="22">
    <location>
        <begin position="189"/>
        <end position="275"/>
    </location>
</feature>
<dbReference type="InterPro" id="IPR013105">
    <property type="entry name" value="TPR_2"/>
</dbReference>
<evidence type="ECO:0000256" key="2">
    <source>
        <dbReference type="ARBA" id="ARBA00004123"/>
    </source>
</evidence>